<evidence type="ECO:0000256" key="2">
    <source>
        <dbReference type="ARBA" id="ARBA00009743"/>
    </source>
</evidence>
<gene>
    <name evidence="11" type="ORF">SOCE26_058160</name>
</gene>
<dbReference type="InterPro" id="IPR018905">
    <property type="entry name" value="A-galactase_NEW3"/>
</dbReference>
<dbReference type="CDD" id="cd14792">
    <property type="entry name" value="GH27"/>
    <property type="match status" value="1"/>
</dbReference>
<dbReference type="SMART" id="SM00776">
    <property type="entry name" value="NPCBM"/>
    <property type="match status" value="1"/>
</dbReference>
<evidence type="ECO:0000256" key="6">
    <source>
        <dbReference type="ARBA" id="ARBA00023157"/>
    </source>
</evidence>
<keyword evidence="7 8" id="KW-0326">Glycosidase</keyword>
<dbReference type="InterPro" id="IPR038637">
    <property type="entry name" value="NPCBM_sf"/>
</dbReference>
<evidence type="ECO:0000259" key="10">
    <source>
        <dbReference type="SMART" id="SM00776"/>
    </source>
</evidence>
<dbReference type="InterPro" id="IPR013785">
    <property type="entry name" value="Aldolase_TIM"/>
</dbReference>
<dbReference type="EMBL" id="CP012673">
    <property type="protein sequence ID" value="AUX44352.1"/>
    <property type="molecule type" value="Genomic_DNA"/>
</dbReference>
<dbReference type="Pfam" id="PF16499">
    <property type="entry name" value="Melibiase_2"/>
    <property type="match status" value="1"/>
</dbReference>
<evidence type="ECO:0000313" key="11">
    <source>
        <dbReference type="EMBL" id="AUX44352.1"/>
    </source>
</evidence>
<dbReference type="Gene3D" id="2.60.40.1180">
    <property type="entry name" value="Golgi alpha-mannosidase II"/>
    <property type="match status" value="1"/>
</dbReference>
<dbReference type="SUPFAM" id="SSF49785">
    <property type="entry name" value="Galactose-binding domain-like"/>
    <property type="match status" value="1"/>
</dbReference>
<evidence type="ECO:0000256" key="7">
    <source>
        <dbReference type="ARBA" id="ARBA00023295"/>
    </source>
</evidence>
<name>A0A2L0EYH7_SORCE</name>
<evidence type="ECO:0000256" key="1">
    <source>
        <dbReference type="ARBA" id="ARBA00001255"/>
    </source>
</evidence>
<dbReference type="FunFam" id="3.20.20.70:FF:000202">
    <property type="entry name" value="Alpha-galactosidase"/>
    <property type="match status" value="1"/>
</dbReference>
<dbReference type="Gene3D" id="2.60.120.260">
    <property type="entry name" value="Galactose-binding domain-like"/>
    <property type="match status" value="1"/>
</dbReference>
<sequence>MSRYKGLAQLGIVRSTILGLSFVLHRPVAGRQYLPVTERFQNMMHRHTRHAPGAITAVLLSMLAAGPVGCGGSDDGRPAEEGGGGHGGSGNDGGGGSGNDGGGGSGNNGGGGNEGGGHGGSGNEGGGGGGPSSIDRLALTPPMGFNNWNAFGCDVNETLIKETADFFVDSGLKDLGYQYVNIDDCWSLRERGPDGKLVPDPEKFPSGIKGLADYVHGKGLKLGIYGDAGTKTCAGYPGSLGHEEIDAQTWAEWGVDYLKYDNCYNQSDGSREDYVRRYTAMREALDDAGGNIVYSICEWGESQPWEWAVGVGNLWRTTGDISDNWSSLRSIIARNVRLAQYAGPGHWNDPDMLEVGNGGMSLTEYRTHMGMWAMMAAPLIIGTDLRTASEETLAILGNRDIIAIDQDPLGKQAAIVTDSEGVMVLSKPLVDGKIAVALYNSTDELAVVGAPAVEAGLAEAAAYRLDDVWTGKSLHTKALIAAGVPAHGTVVYRVSPASEPEVLAPALTLGAKLGTLISGDAAGSPLDTEVKNEGLTDAAAVEVDVTAPAGWEVTAEEASTSAILRPSVILPTRWNIRVPEGTPAGRYSLVVATTYTWGDGDETSVSSEVVSVVVAPPLDGATYLSRLTPVRVDNAVGPVELDTSNGSASPEDGNLITLGGAVYTKGLGTHAASEIVYYLGGRCSTLTTDVGIDDEVTADASASFTIYADDVVVAESGVMTANDPAMTLTADVTGATWLRLVTAPGDSSASDHTDWAAPLLVCGASSEPTTPETTLFSFESGTEGWGIANVDSGGTVSQSALFHTDGEYGLEVVSPTDGNWFGRALAEPLDLTGHTVFKFDVKTGETGTSGEIAVQIGQDEGNPAWCQGGLWTWTNANSSKTIKAAISGIECPSGVELDLSRVTAVWVYLKGGTFQIDNVRAE</sequence>
<dbReference type="SUPFAM" id="SSF51011">
    <property type="entry name" value="Glycosyl hydrolase domain"/>
    <property type="match status" value="1"/>
</dbReference>
<evidence type="ECO:0000256" key="4">
    <source>
        <dbReference type="ARBA" id="ARBA00022729"/>
    </source>
</evidence>
<proteinExistence type="inferred from homology"/>
<evidence type="ECO:0000256" key="3">
    <source>
        <dbReference type="ARBA" id="ARBA00012755"/>
    </source>
</evidence>
<dbReference type="InterPro" id="IPR041233">
    <property type="entry name" value="Melibiase_C"/>
</dbReference>
<dbReference type="Gene3D" id="2.60.120.1060">
    <property type="entry name" value="NPCBM/NEW2 domain"/>
    <property type="match status" value="1"/>
</dbReference>
<dbReference type="Pfam" id="PF10633">
    <property type="entry name" value="NPCBM_assoc"/>
    <property type="match status" value="1"/>
</dbReference>
<feature type="region of interest" description="Disordered" evidence="9">
    <location>
        <begin position="71"/>
        <end position="138"/>
    </location>
</feature>
<evidence type="ECO:0000256" key="5">
    <source>
        <dbReference type="ARBA" id="ARBA00022801"/>
    </source>
</evidence>
<comment type="similarity">
    <text evidence="2 8">Belongs to the glycosyl hydrolase 27 family.</text>
</comment>
<evidence type="ECO:0000256" key="9">
    <source>
        <dbReference type="SAM" id="MobiDB-lite"/>
    </source>
</evidence>
<dbReference type="GO" id="GO:0016052">
    <property type="term" value="P:carbohydrate catabolic process"/>
    <property type="evidence" value="ECO:0007669"/>
    <property type="project" value="UniProtKB-ARBA"/>
</dbReference>
<dbReference type="AlphaFoldDB" id="A0A2L0EYH7"/>
<dbReference type="PANTHER" id="PTHR11452:SF75">
    <property type="entry name" value="ALPHA-GALACTOSIDASE MEL1"/>
    <property type="match status" value="1"/>
</dbReference>
<feature type="domain" description="Glycosyl hydrolase family 98 putative carbohydrate-binding module" evidence="10">
    <location>
        <begin position="618"/>
        <end position="762"/>
    </location>
</feature>
<keyword evidence="5 8" id="KW-0378">Hydrolase</keyword>
<evidence type="ECO:0000256" key="8">
    <source>
        <dbReference type="RuleBase" id="RU361168"/>
    </source>
</evidence>
<comment type="catalytic activity">
    <reaction evidence="1 8">
        <text>Hydrolysis of terminal, non-reducing alpha-D-galactose residues in alpha-D-galactosides, including galactose oligosaccharides, galactomannans and galactolipids.</text>
        <dbReference type="EC" id="3.2.1.22"/>
    </reaction>
</comment>
<dbReference type="PRINTS" id="PR00740">
    <property type="entry name" value="GLHYDRLASE27"/>
</dbReference>
<organism evidence="11 12">
    <name type="scientific">Sorangium cellulosum</name>
    <name type="common">Polyangium cellulosum</name>
    <dbReference type="NCBI Taxonomy" id="56"/>
    <lineage>
        <taxon>Bacteria</taxon>
        <taxon>Pseudomonadati</taxon>
        <taxon>Myxococcota</taxon>
        <taxon>Polyangia</taxon>
        <taxon>Polyangiales</taxon>
        <taxon>Polyangiaceae</taxon>
        <taxon>Sorangium</taxon>
    </lineage>
</organism>
<dbReference type="InterPro" id="IPR013222">
    <property type="entry name" value="Glyco_hyd_98_carb-bd"/>
</dbReference>
<dbReference type="Gene3D" id="3.20.20.70">
    <property type="entry name" value="Aldolase class I"/>
    <property type="match status" value="1"/>
</dbReference>
<dbReference type="EC" id="3.2.1.22" evidence="3 8"/>
<keyword evidence="4" id="KW-0732">Signal</keyword>
<dbReference type="Pfam" id="PF17801">
    <property type="entry name" value="Melibiase_C"/>
    <property type="match status" value="1"/>
</dbReference>
<reference evidence="11 12" key="1">
    <citation type="submission" date="2015-09" db="EMBL/GenBank/DDBJ databases">
        <title>Sorangium comparison.</title>
        <authorList>
            <person name="Zaburannyi N."/>
            <person name="Bunk B."/>
            <person name="Overmann J."/>
            <person name="Mueller R."/>
        </authorList>
    </citation>
    <scope>NUCLEOTIDE SEQUENCE [LARGE SCALE GENOMIC DNA]</scope>
    <source>
        <strain evidence="11 12">So ce26</strain>
    </source>
</reference>
<dbReference type="PANTHER" id="PTHR11452">
    <property type="entry name" value="ALPHA-GALACTOSIDASE/ALPHA-N-ACETYLGALACTOSAMINIDASE"/>
    <property type="match status" value="1"/>
</dbReference>
<accession>A0A2L0EYH7</accession>
<dbReference type="InterPro" id="IPR017853">
    <property type="entry name" value="GH"/>
</dbReference>
<keyword evidence="6 8" id="KW-1015">Disulfide bond</keyword>
<protein>
    <recommendedName>
        <fullName evidence="3 8">Alpha-galactosidase</fullName>
        <ecNumber evidence="3 8">3.2.1.22</ecNumber>
    </recommendedName>
    <alternativeName>
        <fullName evidence="8">Melibiase</fullName>
    </alternativeName>
</protein>
<dbReference type="Proteomes" id="UP000238348">
    <property type="component" value="Chromosome"/>
</dbReference>
<evidence type="ECO:0000313" key="12">
    <source>
        <dbReference type="Proteomes" id="UP000238348"/>
    </source>
</evidence>
<feature type="compositionally biased region" description="Gly residues" evidence="9">
    <location>
        <begin position="81"/>
        <end position="131"/>
    </location>
</feature>
<dbReference type="InterPro" id="IPR002241">
    <property type="entry name" value="Glyco_hydro_27"/>
</dbReference>
<dbReference type="GO" id="GO:0004557">
    <property type="term" value="F:alpha-galactosidase activity"/>
    <property type="evidence" value="ECO:0007669"/>
    <property type="project" value="UniProtKB-EC"/>
</dbReference>
<dbReference type="SUPFAM" id="SSF51445">
    <property type="entry name" value="(Trans)glycosidases"/>
    <property type="match status" value="1"/>
</dbReference>
<dbReference type="InterPro" id="IPR013780">
    <property type="entry name" value="Glyco_hydro_b"/>
</dbReference>
<dbReference type="Pfam" id="PF08305">
    <property type="entry name" value="NPCBM"/>
    <property type="match status" value="1"/>
</dbReference>
<dbReference type="InterPro" id="IPR008979">
    <property type="entry name" value="Galactose-bd-like_sf"/>
</dbReference>